<keyword evidence="4" id="KW-1185">Reference proteome</keyword>
<keyword evidence="1" id="KW-0812">Transmembrane</keyword>
<feature type="transmembrane region" description="Helical" evidence="1">
    <location>
        <begin position="467"/>
        <end position="485"/>
    </location>
</feature>
<keyword evidence="1" id="KW-0472">Membrane</keyword>
<dbReference type="AlphaFoldDB" id="A0A1G8JX51"/>
<proteinExistence type="predicted"/>
<evidence type="ECO:0000313" key="3">
    <source>
        <dbReference type="EMBL" id="SDI35705.1"/>
    </source>
</evidence>
<keyword evidence="1" id="KW-1133">Transmembrane helix</keyword>
<sequence length="539" mass="58136">MDLIFASLEILARWDVVLALLVGSVGGVLIGAIPGVGPAVAIAILLPATFSMDPIVGLTVLLGIYGSSMYGGAIPAILINTPGTAVNALTTYDGFPMTARGEARRALSLAYSSSFFGGVFSVICLILFAPVLARIAPLFGSREIFLAALLGIILVVVAHRGQSLIAAALACFGIFLNTVGLEAVKYSKRYTFDQSFLSSGIDLIVVVLGLFALSQAFFLLQGEDEKTRITKLKGGLFQGLRELGRHPRVAGVSASFGVLMGMIPGVGEFTAQFLSYTYAQKSSKRPDDFGHGSSEGLIAAETSNNAVPAAAMVPLLALGIPGEALTAMMLSVFYVHNVVPGPQLFQNDMPFVVALYLALLILNVIVLVFLLFATNQLIKVVKIPNRFLGVCILTLSFVGVYSLRNSATDCIIAAVFGLIGFVLKRLSLPAVPIILGMVLGGIMEVKLRAGMARVKTPFDFIERPVSMILFLMILGVLFIHFRRVWLDRKELKQEKWSTKHSSTTFGAHLSRRRDYLLTERGKKLRAKRSMLSRRSTDKN</sequence>
<feature type="transmembrane region" description="Helical" evidence="1">
    <location>
        <begin position="109"/>
        <end position="133"/>
    </location>
</feature>
<reference evidence="3 4" key="1">
    <citation type="submission" date="2016-10" db="EMBL/GenBank/DDBJ databases">
        <authorList>
            <person name="de Groot N.N."/>
        </authorList>
    </citation>
    <scope>NUCLEOTIDE SEQUENCE [LARGE SCALE GENOMIC DNA]</scope>
    <source>
        <strain evidence="3 4">DSM 28010</strain>
    </source>
</reference>
<feature type="transmembrane region" description="Helical" evidence="1">
    <location>
        <begin position="164"/>
        <end position="184"/>
    </location>
</feature>
<feature type="transmembrane region" description="Helical" evidence="1">
    <location>
        <begin position="315"/>
        <end position="339"/>
    </location>
</feature>
<feature type="transmembrane region" description="Helical" evidence="1">
    <location>
        <begin position="383"/>
        <end position="400"/>
    </location>
</feature>
<organism evidence="3 4">
    <name type="scientific">Lutimaribacter saemankumensis</name>
    <dbReference type="NCBI Taxonomy" id="490829"/>
    <lineage>
        <taxon>Bacteria</taxon>
        <taxon>Pseudomonadati</taxon>
        <taxon>Pseudomonadota</taxon>
        <taxon>Alphaproteobacteria</taxon>
        <taxon>Rhodobacterales</taxon>
        <taxon>Roseobacteraceae</taxon>
        <taxon>Lutimaribacter</taxon>
    </lineage>
</organism>
<dbReference type="OrthoDB" id="9791872at2"/>
<protein>
    <submittedName>
        <fullName evidence="3">Putative tricarboxylic transport membrane protein</fullName>
    </submittedName>
</protein>
<dbReference type="RefSeq" id="WP_090027703.1">
    <property type="nucleotide sequence ID" value="NZ_FNEB01000002.1"/>
</dbReference>
<dbReference type="Proteomes" id="UP000199340">
    <property type="component" value="Unassembled WGS sequence"/>
</dbReference>
<feature type="transmembrane region" description="Helical" evidence="1">
    <location>
        <begin position="430"/>
        <end position="447"/>
    </location>
</feature>
<feature type="transmembrane region" description="Helical" evidence="1">
    <location>
        <begin position="196"/>
        <end position="220"/>
    </location>
</feature>
<accession>A0A1G8JX51</accession>
<gene>
    <name evidence="3" type="ORF">SAMN05421850_102310</name>
</gene>
<feature type="transmembrane region" description="Helical" evidence="1">
    <location>
        <begin position="12"/>
        <end position="33"/>
    </location>
</feature>
<feature type="domain" description="DUF112" evidence="2">
    <location>
        <begin position="18"/>
        <end position="435"/>
    </location>
</feature>
<dbReference type="PANTHER" id="PTHR35342:SF5">
    <property type="entry name" value="TRICARBOXYLIC TRANSPORT PROTEIN"/>
    <property type="match status" value="1"/>
</dbReference>
<dbReference type="EMBL" id="FNEB01000002">
    <property type="protein sequence ID" value="SDI35705.1"/>
    <property type="molecule type" value="Genomic_DNA"/>
</dbReference>
<dbReference type="InterPro" id="IPR002823">
    <property type="entry name" value="DUF112_TM"/>
</dbReference>
<evidence type="ECO:0000313" key="4">
    <source>
        <dbReference type="Proteomes" id="UP000199340"/>
    </source>
</evidence>
<dbReference type="PANTHER" id="PTHR35342">
    <property type="entry name" value="TRICARBOXYLIC TRANSPORT PROTEIN"/>
    <property type="match status" value="1"/>
</dbReference>
<name>A0A1G8JX51_9RHOB</name>
<feature type="transmembrane region" description="Helical" evidence="1">
    <location>
        <begin position="139"/>
        <end position="157"/>
    </location>
</feature>
<dbReference type="Pfam" id="PF01970">
    <property type="entry name" value="TctA"/>
    <property type="match status" value="1"/>
</dbReference>
<evidence type="ECO:0000256" key="1">
    <source>
        <dbReference type="SAM" id="Phobius"/>
    </source>
</evidence>
<dbReference type="STRING" id="490829.SAMN05421850_102310"/>
<feature type="transmembrane region" description="Helical" evidence="1">
    <location>
        <begin position="351"/>
        <end position="371"/>
    </location>
</feature>
<evidence type="ECO:0000259" key="2">
    <source>
        <dbReference type="Pfam" id="PF01970"/>
    </source>
</evidence>